<keyword evidence="3" id="KW-0804">Transcription</keyword>
<dbReference type="Gene3D" id="2.60.120.10">
    <property type="entry name" value="Jelly Rolls"/>
    <property type="match status" value="1"/>
</dbReference>
<evidence type="ECO:0000259" key="5">
    <source>
        <dbReference type="PROSITE" id="PS51063"/>
    </source>
</evidence>
<evidence type="ECO:0000256" key="3">
    <source>
        <dbReference type="ARBA" id="ARBA00023163"/>
    </source>
</evidence>
<dbReference type="PRINTS" id="PR00034">
    <property type="entry name" value="HTHCRP"/>
</dbReference>
<dbReference type="InterPro" id="IPR012318">
    <property type="entry name" value="HTH_CRP"/>
</dbReference>
<feature type="domain" description="Cyclic nucleotide-binding" evidence="4">
    <location>
        <begin position="13"/>
        <end position="110"/>
    </location>
</feature>
<reference evidence="6" key="1">
    <citation type="submission" date="2024-06" db="EMBL/GenBank/DDBJ databases">
        <title>Lacrimispora cavernae sp. nov., a novel anaerobe isolated from bat guano pile inside a cave.</title>
        <authorList>
            <person name="Miller S.L."/>
            <person name="Lu N."/>
            <person name="King J."/>
            <person name="Sankaranarayanan K."/>
            <person name="Lawson P.A."/>
        </authorList>
    </citation>
    <scope>NUCLEOTIDE SEQUENCE</scope>
    <source>
        <strain evidence="6">BS-2</strain>
    </source>
</reference>
<dbReference type="PROSITE" id="PS50042">
    <property type="entry name" value="CNMP_BINDING_3"/>
    <property type="match status" value="1"/>
</dbReference>
<feature type="domain" description="HTH crp-type" evidence="5">
    <location>
        <begin position="154"/>
        <end position="220"/>
    </location>
</feature>
<dbReference type="AlphaFoldDB" id="A0AAU7PKC9"/>
<dbReference type="EMBL" id="CP157940">
    <property type="protein sequence ID" value="XBS52841.1"/>
    <property type="molecule type" value="Genomic_DNA"/>
</dbReference>
<dbReference type="GO" id="GO:0006355">
    <property type="term" value="P:regulation of DNA-templated transcription"/>
    <property type="evidence" value="ECO:0007669"/>
    <property type="project" value="InterPro"/>
</dbReference>
<name>A0AAU7PKC9_9FIRM</name>
<dbReference type="RefSeq" id="WP_349944537.1">
    <property type="nucleotide sequence ID" value="NZ_CP157940.1"/>
</dbReference>
<keyword evidence="2" id="KW-0238">DNA-binding</keyword>
<dbReference type="InterPro" id="IPR000595">
    <property type="entry name" value="cNMP-bd_dom"/>
</dbReference>
<dbReference type="CDD" id="cd00038">
    <property type="entry name" value="CAP_ED"/>
    <property type="match status" value="1"/>
</dbReference>
<evidence type="ECO:0000259" key="4">
    <source>
        <dbReference type="PROSITE" id="PS50042"/>
    </source>
</evidence>
<protein>
    <submittedName>
        <fullName evidence="6">Crp/Fnr family transcriptional regulator</fullName>
    </submittedName>
</protein>
<dbReference type="GO" id="GO:0003677">
    <property type="term" value="F:DNA binding"/>
    <property type="evidence" value="ECO:0007669"/>
    <property type="project" value="UniProtKB-KW"/>
</dbReference>
<dbReference type="SMART" id="SM00419">
    <property type="entry name" value="HTH_CRP"/>
    <property type="match status" value="1"/>
</dbReference>
<dbReference type="Pfam" id="PF13545">
    <property type="entry name" value="HTH_Crp_2"/>
    <property type="match status" value="1"/>
</dbReference>
<evidence type="ECO:0000256" key="2">
    <source>
        <dbReference type="ARBA" id="ARBA00023125"/>
    </source>
</evidence>
<sequence length="220" mass="25232">MEEYFGILRKSDIFQLADDETIKRVLYCLEGHIRLYGKGEIIYHYGDMISNAGIVLEGKVELIVPGAIGDDSSIKVAIPSDSFGCSHSCITDQPSLVTVIASKKTKILFLKMSKLFSQEAIKCRFASFVTANLLRQTAFANLEQNRRIHIMSRRSIRDKIWTLLNYTPLEGDRCLINMNRQEMADYLGVERSALSRELSRMKKEGFIDYRKNVFIINKYQ</sequence>
<dbReference type="InterPro" id="IPR014710">
    <property type="entry name" value="RmlC-like_jellyroll"/>
</dbReference>
<dbReference type="PROSITE" id="PS51063">
    <property type="entry name" value="HTH_CRP_2"/>
    <property type="match status" value="1"/>
</dbReference>
<dbReference type="SUPFAM" id="SSF46785">
    <property type="entry name" value="Winged helix' DNA-binding domain"/>
    <property type="match status" value="1"/>
</dbReference>
<evidence type="ECO:0000313" key="6">
    <source>
        <dbReference type="EMBL" id="XBS52841.1"/>
    </source>
</evidence>
<dbReference type="SUPFAM" id="SSF51206">
    <property type="entry name" value="cAMP-binding domain-like"/>
    <property type="match status" value="1"/>
</dbReference>
<accession>A0AAU7PKC9</accession>
<proteinExistence type="predicted"/>
<gene>
    <name evidence="6" type="ORF">ABFV83_13460</name>
</gene>
<evidence type="ECO:0000256" key="1">
    <source>
        <dbReference type="ARBA" id="ARBA00023015"/>
    </source>
</evidence>
<dbReference type="InterPro" id="IPR018490">
    <property type="entry name" value="cNMP-bd_dom_sf"/>
</dbReference>
<keyword evidence="1" id="KW-0805">Transcription regulation</keyword>
<dbReference type="InterPro" id="IPR036390">
    <property type="entry name" value="WH_DNA-bd_sf"/>
</dbReference>
<organism evidence="6">
    <name type="scientific">Lacrimispora sp. BS-2</name>
    <dbReference type="NCBI Taxonomy" id="3151850"/>
    <lineage>
        <taxon>Bacteria</taxon>
        <taxon>Bacillati</taxon>
        <taxon>Bacillota</taxon>
        <taxon>Clostridia</taxon>
        <taxon>Lachnospirales</taxon>
        <taxon>Lachnospiraceae</taxon>
        <taxon>Lacrimispora</taxon>
    </lineage>
</organism>
<dbReference type="Pfam" id="PF00027">
    <property type="entry name" value="cNMP_binding"/>
    <property type="match status" value="1"/>
</dbReference>